<protein>
    <submittedName>
        <fullName evidence="1">Uncharacterized protein</fullName>
    </submittedName>
</protein>
<dbReference type="InParanoid" id="F4WZC1"/>
<dbReference type="Proteomes" id="UP000007755">
    <property type="component" value="Unassembled WGS sequence"/>
</dbReference>
<accession>F4WZC1</accession>
<dbReference type="AlphaFoldDB" id="F4WZC1"/>
<proteinExistence type="predicted"/>
<keyword evidence="2" id="KW-1185">Reference proteome</keyword>
<name>F4WZC1_ACREC</name>
<dbReference type="EMBL" id="GL888470">
    <property type="protein sequence ID" value="EGI60510.1"/>
    <property type="molecule type" value="Genomic_DNA"/>
</dbReference>
<organism evidence="2">
    <name type="scientific">Acromyrmex echinatior</name>
    <name type="common">Panamanian leafcutter ant</name>
    <name type="synonym">Acromyrmex octospinosus echinatior</name>
    <dbReference type="NCBI Taxonomy" id="103372"/>
    <lineage>
        <taxon>Eukaryota</taxon>
        <taxon>Metazoa</taxon>
        <taxon>Ecdysozoa</taxon>
        <taxon>Arthropoda</taxon>
        <taxon>Hexapoda</taxon>
        <taxon>Insecta</taxon>
        <taxon>Pterygota</taxon>
        <taxon>Neoptera</taxon>
        <taxon>Endopterygota</taxon>
        <taxon>Hymenoptera</taxon>
        <taxon>Apocrita</taxon>
        <taxon>Aculeata</taxon>
        <taxon>Formicoidea</taxon>
        <taxon>Formicidae</taxon>
        <taxon>Myrmicinae</taxon>
        <taxon>Acromyrmex</taxon>
    </lineage>
</organism>
<evidence type="ECO:0000313" key="1">
    <source>
        <dbReference type="EMBL" id="EGI60510.1"/>
    </source>
</evidence>
<sequence>MSKRKKHLFEMLGVNVRRCNHKTKRGKLQLTQMARQPDAEESNLNPQMHVRADTDTKKISKEGEAIGAVKRKPRAYMSELATAPE</sequence>
<evidence type="ECO:0000313" key="2">
    <source>
        <dbReference type="Proteomes" id="UP000007755"/>
    </source>
</evidence>
<gene>
    <name evidence="1" type="ORF">G5I_11336</name>
</gene>
<reference evidence="1" key="1">
    <citation type="submission" date="2011-02" db="EMBL/GenBank/DDBJ databases">
        <title>The genome of the leaf-cutting ant Acromyrmex echinatior suggests key adaptations to social evolution and fungus farming.</title>
        <authorList>
            <person name="Nygaard S."/>
            <person name="Zhang G."/>
        </authorList>
    </citation>
    <scope>NUCLEOTIDE SEQUENCE</scope>
</reference>